<name>A0A2Z2PQA0_RHIRH</name>
<dbReference type="EMBL" id="KY000043">
    <property type="protein sequence ID" value="ASK43802.1"/>
    <property type="molecule type" value="Genomic_DNA"/>
</dbReference>
<evidence type="ECO:0000256" key="1">
    <source>
        <dbReference type="SAM" id="MobiDB-lite"/>
    </source>
</evidence>
<sequence>MVSFSVYPKRSAPWPFCPDRTAKGLIPDAEAGKDVMQNARQARACKLVHADVTAAPRRQNGSPICPICLSEHPDLLAPPFHDRRASGVTTDQQYSRKEHRR</sequence>
<geneLocation type="plasmid" evidence="2">
    <name>pTi_CFBP1905</name>
</geneLocation>
<dbReference type="AlphaFoldDB" id="A0A2Z2PQA0"/>
<proteinExistence type="predicted"/>
<keyword evidence="2" id="KW-0614">Plasmid</keyword>
<evidence type="ECO:0000313" key="2">
    <source>
        <dbReference type="EMBL" id="ASK43802.1"/>
    </source>
</evidence>
<feature type="region of interest" description="Disordered" evidence="1">
    <location>
        <begin position="78"/>
        <end position="101"/>
    </location>
</feature>
<protein>
    <submittedName>
        <fullName evidence="2">Uncharacterized protein</fullName>
    </submittedName>
</protein>
<accession>A0A2Z2PQA0</accession>
<reference evidence="2" key="1">
    <citation type="submission" date="2016-10" db="EMBL/GenBank/DDBJ databases">
        <title>Agrobacterium Ti plasmids: Classification based on T-DNA and Vir regions organization.</title>
        <authorList>
            <person name="Nabi N."/>
            <person name="Vial L."/>
            <person name="Ben Hafsa A."/>
            <person name="Chapulliot D."/>
            <person name="Berard A."/>
            <person name="Chauveau A."/>
            <person name="Le Paslier M.-C."/>
            <person name="Harzallah Skhiri F."/>
            <person name="Brunel D."/>
            <person name="Nesme X."/>
            <person name="Chaouachi M."/>
        </authorList>
    </citation>
    <scope>NUCLEOTIDE SEQUENCE</scope>
    <source>
        <strain evidence="2">CFBP1905</strain>
        <plasmid evidence="2">pTi_CFBP1905</plasmid>
    </source>
</reference>
<organism evidence="2">
    <name type="scientific">Rhizobium rhizogenes</name>
    <name type="common">Agrobacterium rhizogenes</name>
    <dbReference type="NCBI Taxonomy" id="359"/>
    <lineage>
        <taxon>Bacteria</taxon>
        <taxon>Pseudomonadati</taxon>
        <taxon>Pseudomonadota</taxon>
        <taxon>Alphaproteobacteria</taxon>
        <taxon>Hyphomicrobiales</taxon>
        <taxon>Rhizobiaceae</taxon>
        <taxon>Rhizobium/Agrobacterium group</taxon>
        <taxon>Rhizobium</taxon>
    </lineage>
</organism>